<dbReference type="GeneID" id="68117424"/>
<gene>
    <name evidence="2" type="ORF">FDP41_010209</name>
</gene>
<dbReference type="PANTHER" id="PTHR15730:SF5">
    <property type="entry name" value="SI:CH211-210B2.2-RELATED"/>
    <property type="match status" value="1"/>
</dbReference>
<dbReference type="OMA" id="SSECLAQ"/>
<dbReference type="Gene3D" id="2.60.120.1250">
    <property type="entry name" value="Peptidase M60, enhancin-like domain 1"/>
    <property type="match status" value="1"/>
</dbReference>
<dbReference type="Pfam" id="PF17291">
    <property type="entry name" value="M60-like_N"/>
    <property type="match status" value="1"/>
</dbReference>
<reference evidence="2 3" key="1">
    <citation type="journal article" date="2019" name="Sci. Rep.">
        <title>Nanopore sequencing improves the draft genome of the human pathogenic amoeba Naegleria fowleri.</title>
        <authorList>
            <person name="Liechti N."/>
            <person name="Schurch N."/>
            <person name="Bruggmann R."/>
            <person name="Wittwer M."/>
        </authorList>
    </citation>
    <scope>NUCLEOTIDE SEQUENCE [LARGE SCALE GENOMIC DNA]</scope>
    <source>
        <strain evidence="2 3">ATCC 30894</strain>
    </source>
</reference>
<feature type="domain" description="Peptidase M60" evidence="1">
    <location>
        <begin position="367"/>
        <end position="510"/>
    </location>
</feature>
<dbReference type="Pfam" id="PF13402">
    <property type="entry name" value="Peptidase_M60"/>
    <property type="match status" value="1"/>
</dbReference>
<evidence type="ECO:0000313" key="3">
    <source>
        <dbReference type="Proteomes" id="UP000444721"/>
    </source>
</evidence>
<accession>A0A6A5AS87</accession>
<comment type="caution">
    <text evidence="2">The sequence shown here is derived from an EMBL/GenBank/DDBJ whole genome shotgun (WGS) entry which is preliminary data.</text>
</comment>
<dbReference type="InterPro" id="IPR031161">
    <property type="entry name" value="Peptidase_M60_dom"/>
</dbReference>
<dbReference type="InterPro" id="IPR035423">
    <property type="entry name" value="M60-like_N"/>
</dbReference>
<dbReference type="OrthoDB" id="10260387at2759"/>
<dbReference type="AlphaFoldDB" id="A0A6A5AS87"/>
<name>A0A6A5AS87_NAEFO</name>
<dbReference type="EMBL" id="VFQX01000077">
    <property type="protein sequence ID" value="KAF0971533.1"/>
    <property type="molecule type" value="Genomic_DNA"/>
</dbReference>
<sequence length="510" mass="56115">MQPAKDNSMVEGATSSQLDIIRLSLLNNVQGVQLSGVPGTILSHGPYSVPLIVGSDSVPIVVASTYLTSENNSGRICAFSHNGFIVGTKGTDLGNLLLNCAQWVTHYKSSNVLFMVHGVNSNDASNLYGTLPGFSLFKNTTNAFDSNIRPLEVVDLLILNLNNVGQVSSEMFQMMDNYLKRGGGIIVGVTSWAHSLSSPLYNFPGNVFFTKTGISFSNNYASSPYVNANSVVQYNPYFKLDAILQSNTIPSSFSEVKQIATTLDRIRFTLIPPVVMAEQNVEMFSKTLAVYNAKCTGLSLVTYPISTIDKKFCVFLAKVLNSINTLPLSNNPEIQAGEIFPGLPQGNVNSRNTKSTTVTIQISSTRRRWQCTGYYALPGANITITVSSPNSVEYILIGSHTDNLENLDEWNRWPSISSQYYISSGNSTSWFIAFNGGTIFVSLKTIPVTDLSVTISGQIVKTPFWRFDKHTNADWINTIRNEPGPWIEVETEHVSINVQSTPFCEKYNRY</sequence>
<evidence type="ECO:0000313" key="2">
    <source>
        <dbReference type="EMBL" id="KAF0971533.1"/>
    </source>
</evidence>
<dbReference type="VEuPathDB" id="AmoebaDB:NfTy_035060"/>
<dbReference type="InterPro" id="IPR051244">
    <property type="entry name" value="TCAF"/>
</dbReference>
<dbReference type="VEuPathDB" id="AmoebaDB:NF0121540"/>
<organism evidence="2 3">
    <name type="scientific">Naegleria fowleri</name>
    <name type="common">Brain eating amoeba</name>
    <dbReference type="NCBI Taxonomy" id="5763"/>
    <lineage>
        <taxon>Eukaryota</taxon>
        <taxon>Discoba</taxon>
        <taxon>Heterolobosea</taxon>
        <taxon>Tetramitia</taxon>
        <taxon>Eutetramitia</taxon>
        <taxon>Vahlkampfiidae</taxon>
        <taxon>Naegleria</taxon>
    </lineage>
</organism>
<protein>
    <recommendedName>
        <fullName evidence="1">Peptidase M60 domain-containing protein</fullName>
    </recommendedName>
</protein>
<dbReference type="PANTHER" id="PTHR15730">
    <property type="entry name" value="EXPERIMENTAL AUTOIMMUNE PROSTATITIS ANTIGEN 2-RELATED"/>
    <property type="match status" value="1"/>
</dbReference>
<dbReference type="Proteomes" id="UP000444721">
    <property type="component" value="Unassembled WGS sequence"/>
</dbReference>
<dbReference type="PROSITE" id="PS51723">
    <property type="entry name" value="PEPTIDASE_M60"/>
    <property type="match status" value="1"/>
</dbReference>
<keyword evidence="3" id="KW-1185">Reference proteome</keyword>
<dbReference type="VEuPathDB" id="AmoebaDB:FDP41_010209"/>
<dbReference type="RefSeq" id="XP_044556249.1">
    <property type="nucleotide sequence ID" value="XM_044700482.1"/>
</dbReference>
<proteinExistence type="predicted"/>
<evidence type="ECO:0000259" key="1">
    <source>
        <dbReference type="PROSITE" id="PS51723"/>
    </source>
</evidence>